<dbReference type="EMBL" id="OB794205">
    <property type="protein sequence ID" value="CAD7429761.1"/>
    <property type="molecule type" value="Genomic_DNA"/>
</dbReference>
<sequence>MLIVIICSELVVTRQGRIELVVTRQGRIELVVARHCCIGEVSAIKGLQMGGLNIISITDSTPVSWNPPRARKRRRL</sequence>
<dbReference type="SUPFAM" id="SSF53137">
    <property type="entry name" value="Translational machinery components"/>
    <property type="match status" value="1"/>
</dbReference>
<dbReference type="GO" id="GO:0003735">
    <property type="term" value="F:structural constituent of ribosome"/>
    <property type="evidence" value="ECO:0007669"/>
    <property type="project" value="InterPro"/>
</dbReference>
<accession>A0A7R9E977</accession>
<dbReference type="GO" id="GO:0006412">
    <property type="term" value="P:translation"/>
    <property type="evidence" value="ECO:0007669"/>
    <property type="project" value="InterPro"/>
</dbReference>
<gene>
    <name evidence="3" type="ORF">TMSB3V08_LOCUS6537</name>
</gene>
<evidence type="ECO:0000256" key="1">
    <source>
        <dbReference type="ARBA" id="ARBA00022980"/>
    </source>
</evidence>
<dbReference type="InterPro" id="IPR036967">
    <property type="entry name" value="Ribosomal_uS11_sf"/>
</dbReference>
<evidence type="ECO:0000313" key="3">
    <source>
        <dbReference type="EMBL" id="CAD7429761.1"/>
    </source>
</evidence>
<reference evidence="3" key="1">
    <citation type="submission" date="2020-11" db="EMBL/GenBank/DDBJ databases">
        <authorList>
            <person name="Tran Van P."/>
        </authorList>
    </citation>
    <scope>NUCLEOTIDE SEQUENCE</scope>
</reference>
<organism evidence="3">
    <name type="scientific">Timema monikensis</name>
    <dbReference type="NCBI Taxonomy" id="170555"/>
    <lineage>
        <taxon>Eukaryota</taxon>
        <taxon>Metazoa</taxon>
        <taxon>Ecdysozoa</taxon>
        <taxon>Arthropoda</taxon>
        <taxon>Hexapoda</taxon>
        <taxon>Insecta</taxon>
        <taxon>Pterygota</taxon>
        <taxon>Neoptera</taxon>
        <taxon>Polyneoptera</taxon>
        <taxon>Phasmatodea</taxon>
        <taxon>Timematodea</taxon>
        <taxon>Timematoidea</taxon>
        <taxon>Timematidae</taxon>
        <taxon>Timema</taxon>
    </lineage>
</organism>
<proteinExistence type="predicted"/>
<dbReference type="AlphaFoldDB" id="A0A7R9E977"/>
<evidence type="ECO:0000256" key="2">
    <source>
        <dbReference type="ARBA" id="ARBA00023274"/>
    </source>
</evidence>
<name>A0A7R9E977_9NEOP</name>
<dbReference type="GO" id="GO:0005840">
    <property type="term" value="C:ribosome"/>
    <property type="evidence" value="ECO:0007669"/>
    <property type="project" value="UniProtKB-KW"/>
</dbReference>
<dbReference type="GO" id="GO:1990904">
    <property type="term" value="C:ribonucleoprotein complex"/>
    <property type="evidence" value="ECO:0007669"/>
    <property type="project" value="UniProtKB-KW"/>
</dbReference>
<dbReference type="Gene3D" id="3.30.420.80">
    <property type="entry name" value="Ribosomal protein S11"/>
    <property type="match status" value="1"/>
</dbReference>
<keyword evidence="2" id="KW-0687">Ribonucleoprotein</keyword>
<protein>
    <recommendedName>
        <fullName evidence="4">Ribosomal protein S11</fullName>
    </recommendedName>
</protein>
<keyword evidence="1" id="KW-0689">Ribosomal protein</keyword>
<evidence type="ECO:0008006" key="4">
    <source>
        <dbReference type="Google" id="ProtNLM"/>
    </source>
</evidence>